<dbReference type="InterPro" id="IPR006734">
    <property type="entry name" value="PLATZ"/>
</dbReference>
<dbReference type="PANTHER" id="PTHR31065">
    <property type="entry name" value="PLATZ TRANSCRIPTION FACTOR FAMILY PROTEIN"/>
    <property type="match status" value="1"/>
</dbReference>
<reference evidence="2 3" key="1">
    <citation type="submission" date="2016-10" db="EMBL/GenBank/DDBJ databases">
        <authorList>
            <person name="Cai Z."/>
        </authorList>
    </citation>
    <scope>NUCLEOTIDE SEQUENCE [LARGE SCALE GENOMIC DNA]</scope>
</reference>
<dbReference type="Proteomes" id="UP000256970">
    <property type="component" value="Unassembled WGS sequence"/>
</dbReference>
<proteinExistence type="predicted"/>
<dbReference type="AlphaFoldDB" id="A0A383VMF0"/>
<evidence type="ECO:0000313" key="2">
    <source>
        <dbReference type="EMBL" id="SZX66707.1"/>
    </source>
</evidence>
<gene>
    <name evidence="2" type="ORF">BQ4739_LOCUS7125</name>
</gene>
<keyword evidence="3" id="KW-1185">Reference proteome</keyword>
<dbReference type="EMBL" id="FNXT01000731">
    <property type="protein sequence ID" value="SZX66707.1"/>
    <property type="molecule type" value="Genomic_DNA"/>
</dbReference>
<name>A0A383VMF0_TETOB</name>
<organism evidence="2 3">
    <name type="scientific">Tetradesmus obliquus</name>
    <name type="common">Green alga</name>
    <name type="synonym">Acutodesmus obliquus</name>
    <dbReference type="NCBI Taxonomy" id="3088"/>
    <lineage>
        <taxon>Eukaryota</taxon>
        <taxon>Viridiplantae</taxon>
        <taxon>Chlorophyta</taxon>
        <taxon>core chlorophytes</taxon>
        <taxon>Chlorophyceae</taxon>
        <taxon>CS clade</taxon>
        <taxon>Sphaeropleales</taxon>
        <taxon>Scenedesmaceae</taxon>
        <taxon>Tetradesmus</taxon>
    </lineage>
</organism>
<accession>A0A383VMF0</accession>
<evidence type="ECO:0000313" key="3">
    <source>
        <dbReference type="Proteomes" id="UP000256970"/>
    </source>
</evidence>
<feature type="compositionally biased region" description="Low complexity" evidence="1">
    <location>
        <begin position="276"/>
        <end position="296"/>
    </location>
</feature>
<dbReference type="PANTHER" id="PTHR31065:SF1">
    <property type="entry name" value="OS09G0116050 PROTEIN"/>
    <property type="match status" value="1"/>
</dbReference>
<feature type="region of interest" description="Disordered" evidence="1">
    <location>
        <begin position="276"/>
        <end position="304"/>
    </location>
</feature>
<sequence>MMSMAQQQHTMCAINNSMQQQLSCPALSFPKPELGFSPGGSLTSPGNSCSSSGTLLSSPHCSPEVTTAGCGQQQDMGMLAAAGHFAGGREWLYRLVTFPAYFTPCVGCCGGSRAPKREQLMTLFDTCSPYQVYCSHCPEVKGRPEGTLLQVRRSAFKDVVKATDIARFGCCVAGVQQYTLNGSKVIYLNREQAPERKGSGASSAPAQCSVDGRAMMDKSSQYCSLKCKMHAEDPGFNTWLDTQDPSVRILAQAAADAPPRPTAACKRANPCSSACSSENASAATDAPGSAASSGSRPAKKPARAASGSVSSAEAAAAVAAAAIPAAVAMDMPGYGAPCMSMGMGSRVMVAPPGAGSYMQTPHQAQQQQTMPGMQRAASARLPGSSTAAAPSGLRRVRISLAGQPRQQSAPSAFSLEAALADPLLQPAAAAAAAGVPAGMVCGKDCLLPCCNEDMFSLSGSWDSALDSALSSPSQLAGLEDLEDLEAWASSGAEDDGCCMSPALINAPRSAFGSASSSAGEWWLPAAGPFAEAGMGALVVGGADGGDGGLLGDAEDDAVLLLPGSGSGYECCDMVMSLMAAESLSGAALMLH</sequence>
<evidence type="ECO:0000256" key="1">
    <source>
        <dbReference type="SAM" id="MobiDB-lite"/>
    </source>
</evidence>
<dbReference type="Pfam" id="PF04640">
    <property type="entry name" value="PLATZ"/>
    <property type="match status" value="1"/>
</dbReference>
<protein>
    <submittedName>
        <fullName evidence="2">Uncharacterized protein</fullName>
    </submittedName>
</protein>